<proteinExistence type="predicted"/>
<keyword evidence="2" id="KW-1185">Reference proteome</keyword>
<gene>
    <name evidence="1" type="ORF">MetMK1DRAFT_00025680</name>
</gene>
<dbReference type="HOGENOM" id="CLU_2230493_0_0_2"/>
<accession>H2C7L9</accession>
<organism evidence="1 2">
    <name type="scientific">Metallosphaera yellowstonensis MK1</name>
    <dbReference type="NCBI Taxonomy" id="671065"/>
    <lineage>
        <taxon>Archaea</taxon>
        <taxon>Thermoproteota</taxon>
        <taxon>Thermoprotei</taxon>
        <taxon>Sulfolobales</taxon>
        <taxon>Sulfolobaceae</taxon>
        <taxon>Metallosphaera</taxon>
    </lineage>
</organism>
<dbReference type="OrthoDB" id="33021at2157"/>
<dbReference type="RefSeq" id="WP_009074279.1">
    <property type="nucleotide sequence ID" value="NZ_JH597770.1"/>
</dbReference>
<evidence type="ECO:0000313" key="1">
    <source>
        <dbReference type="EMBL" id="EHP68145.1"/>
    </source>
</evidence>
<dbReference type="AlphaFoldDB" id="H2C7L9"/>
<protein>
    <submittedName>
        <fullName evidence="1">Uncharacterized protein</fullName>
    </submittedName>
</protein>
<reference evidence="1 2" key="1">
    <citation type="submission" date="2012-01" db="EMBL/GenBank/DDBJ databases">
        <title>Improved High-Quality Draft sequence of Metallosphaera yellowstonensis MK1.</title>
        <authorList>
            <consortium name="US DOE Joint Genome Institute"/>
            <person name="Lucas S."/>
            <person name="Han J."/>
            <person name="Cheng J.-F."/>
            <person name="Goodwin L."/>
            <person name="Pitluck S."/>
            <person name="Peters L."/>
            <person name="Teshima H."/>
            <person name="Detter J.C."/>
            <person name="Han C."/>
            <person name="Tapia R."/>
            <person name="Land M."/>
            <person name="Hauser L."/>
            <person name="Kyrpides N."/>
            <person name="Kozubal M."/>
            <person name="Macur R.E."/>
            <person name="Jay Z."/>
            <person name="Inskeep W."/>
            <person name="Woyke T."/>
        </authorList>
    </citation>
    <scope>NUCLEOTIDE SEQUENCE [LARGE SCALE GENOMIC DNA]</scope>
    <source>
        <strain evidence="1 2">MK1</strain>
    </source>
</reference>
<dbReference type="Proteomes" id="UP000003980">
    <property type="component" value="Unassembled WGS sequence"/>
</dbReference>
<dbReference type="EMBL" id="JH597770">
    <property type="protein sequence ID" value="EHP68145.1"/>
    <property type="molecule type" value="Genomic_DNA"/>
</dbReference>
<dbReference type="eggNOG" id="arCOG05972">
    <property type="taxonomic scope" value="Archaea"/>
</dbReference>
<evidence type="ECO:0000313" key="2">
    <source>
        <dbReference type="Proteomes" id="UP000003980"/>
    </source>
</evidence>
<sequence>MAYVYKYRDYYIAGVEHVVPSYFQDVVFIYNNNNRWESVSAERLKTSDPSLTAIRDAVKYATHVEDLTRAVSELKKKGILIEEVQRPPFPRHLIEGRKKIQAEFD</sequence>
<name>H2C7L9_9CREN</name>